<comment type="caution">
    <text evidence="8">The sequence shown here is derived from an EMBL/GenBank/DDBJ whole genome shotgun (WGS) entry which is preliminary data.</text>
</comment>
<organism evidence="8 9">
    <name type="scientific">Ceratodon purpureus</name>
    <name type="common">Fire moss</name>
    <name type="synonym">Dicranum purpureum</name>
    <dbReference type="NCBI Taxonomy" id="3225"/>
    <lineage>
        <taxon>Eukaryota</taxon>
        <taxon>Viridiplantae</taxon>
        <taxon>Streptophyta</taxon>
        <taxon>Embryophyta</taxon>
        <taxon>Bryophyta</taxon>
        <taxon>Bryophytina</taxon>
        <taxon>Bryopsida</taxon>
        <taxon>Dicranidae</taxon>
        <taxon>Pseudoditrichales</taxon>
        <taxon>Ditrichaceae</taxon>
        <taxon>Ceratodon</taxon>
    </lineage>
</organism>
<evidence type="ECO:0000313" key="9">
    <source>
        <dbReference type="Proteomes" id="UP000822688"/>
    </source>
</evidence>
<gene>
    <name evidence="8" type="ORF">KC19_11G119000</name>
</gene>
<dbReference type="GO" id="GO:0012505">
    <property type="term" value="C:endomembrane system"/>
    <property type="evidence" value="ECO:0007669"/>
    <property type="project" value="TreeGrafter"/>
</dbReference>
<comment type="similarity">
    <text evidence="2">Belongs to the TMEM134/TMEM230 family.</text>
</comment>
<evidence type="ECO:0000256" key="4">
    <source>
        <dbReference type="ARBA" id="ARBA00022989"/>
    </source>
</evidence>
<evidence type="ECO:0008006" key="10">
    <source>
        <dbReference type="Google" id="ProtNLM"/>
    </source>
</evidence>
<reference evidence="8 9" key="1">
    <citation type="submission" date="2020-06" db="EMBL/GenBank/DDBJ databases">
        <title>WGS assembly of Ceratodon purpureus strain R40.</title>
        <authorList>
            <person name="Carey S.B."/>
            <person name="Jenkins J."/>
            <person name="Shu S."/>
            <person name="Lovell J.T."/>
            <person name="Sreedasyam A."/>
            <person name="Maumus F."/>
            <person name="Tiley G.P."/>
            <person name="Fernandez-Pozo N."/>
            <person name="Barry K."/>
            <person name="Chen C."/>
            <person name="Wang M."/>
            <person name="Lipzen A."/>
            <person name="Daum C."/>
            <person name="Saski C.A."/>
            <person name="Payton A.C."/>
            <person name="Mcbreen J.C."/>
            <person name="Conrad R.E."/>
            <person name="Kollar L.M."/>
            <person name="Olsson S."/>
            <person name="Huttunen S."/>
            <person name="Landis J.B."/>
            <person name="Wickett N.J."/>
            <person name="Johnson M.G."/>
            <person name="Rensing S.A."/>
            <person name="Grimwood J."/>
            <person name="Schmutz J."/>
            <person name="Mcdaniel S.F."/>
        </authorList>
    </citation>
    <scope>NUCLEOTIDE SEQUENCE [LARGE SCALE GENOMIC DNA]</scope>
    <source>
        <strain evidence="8 9">R40</strain>
    </source>
</reference>
<comment type="subcellular location">
    <subcellularLocation>
        <location evidence="1">Membrane</location>
        <topology evidence="1">Multi-pass membrane protein</topology>
    </subcellularLocation>
</comment>
<dbReference type="GO" id="GO:0016020">
    <property type="term" value="C:membrane"/>
    <property type="evidence" value="ECO:0007669"/>
    <property type="project" value="UniProtKB-SubCell"/>
</dbReference>
<evidence type="ECO:0000256" key="3">
    <source>
        <dbReference type="ARBA" id="ARBA00022692"/>
    </source>
</evidence>
<dbReference type="PANTHER" id="PTHR15664:SF24">
    <property type="entry name" value="TRANSMEMBRANE PROTEIN 230"/>
    <property type="match status" value="1"/>
</dbReference>
<proteinExistence type="inferred from homology"/>
<evidence type="ECO:0000256" key="7">
    <source>
        <dbReference type="SAM" id="Phobius"/>
    </source>
</evidence>
<protein>
    <recommendedName>
        <fullName evidence="10">Transmembrane protein 230</fullName>
    </recommendedName>
</protein>
<evidence type="ECO:0000256" key="6">
    <source>
        <dbReference type="SAM" id="MobiDB-lite"/>
    </source>
</evidence>
<feature type="region of interest" description="Disordered" evidence="6">
    <location>
        <begin position="1"/>
        <end position="25"/>
    </location>
</feature>
<dbReference type="Pfam" id="PF05915">
    <property type="entry name" value="TMEM_230_134"/>
    <property type="match status" value="1"/>
</dbReference>
<evidence type="ECO:0000256" key="1">
    <source>
        <dbReference type="ARBA" id="ARBA00004141"/>
    </source>
</evidence>
<evidence type="ECO:0000256" key="2">
    <source>
        <dbReference type="ARBA" id="ARBA00007743"/>
    </source>
</evidence>
<feature type="transmembrane region" description="Helical" evidence="7">
    <location>
        <begin position="84"/>
        <end position="100"/>
    </location>
</feature>
<dbReference type="Proteomes" id="UP000822688">
    <property type="component" value="Chromosome 11"/>
</dbReference>
<dbReference type="AlphaFoldDB" id="A0A8T0GGL7"/>
<feature type="transmembrane region" description="Helical" evidence="7">
    <location>
        <begin position="47"/>
        <end position="72"/>
    </location>
</feature>
<accession>A0A8T0GGL7</accession>
<evidence type="ECO:0000256" key="5">
    <source>
        <dbReference type="ARBA" id="ARBA00023136"/>
    </source>
</evidence>
<sequence length="123" mass="14394">MAERPHVRYSKLSSQQEESEEDERDPYFVHSTAHDDLRYRFELPKEIPWSSIALALFLLTLGTMFLIVAHLLYTEHMEGESSQAYGFLVLGTLLFLPGFYETRIAYYSWRGAKGYRFSQIPAY</sequence>
<evidence type="ECO:0000313" key="8">
    <source>
        <dbReference type="EMBL" id="KAG0557309.1"/>
    </source>
</evidence>
<keyword evidence="4 7" id="KW-1133">Transmembrane helix</keyword>
<dbReference type="InterPro" id="IPR008590">
    <property type="entry name" value="TMEM_230/134"/>
</dbReference>
<dbReference type="EMBL" id="CM026432">
    <property type="protein sequence ID" value="KAG0557309.1"/>
    <property type="molecule type" value="Genomic_DNA"/>
</dbReference>
<keyword evidence="3 7" id="KW-0812">Transmembrane</keyword>
<dbReference type="OrthoDB" id="5597044at2759"/>
<name>A0A8T0GGL7_CERPU</name>
<dbReference type="PANTHER" id="PTHR15664">
    <property type="entry name" value="C20ORF30 PROTEIN"/>
    <property type="match status" value="1"/>
</dbReference>
<keyword evidence="5 7" id="KW-0472">Membrane</keyword>
<keyword evidence="9" id="KW-1185">Reference proteome</keyword>
<dbReference type="InterPro" id="IPR044234">
    <property type="entry name" value="TMEM230"/>
</dbReference>